<comment type="caution">
    <text evidence="1">The sequence shown here is derived from an EMBL/GenBank/DDBJ whole genome shotgun (WGS) entry which is preliminary data.</text>
</comment>
<proteinExistence type="predicted"/>
<dbReference type="EMBL" id="MU250532">
    <property type="protein sequence ID" value="KAG7447138.1"/>
    <property type="molecule type" value="Genomic_DNA"/>
</dbReference>
<reference evidence="1" key="1">
    <citation type="submission" date="2020-11" db="EMBL/GenBank/DDBJ databases">
        <title>Adaptations for nitrogen fixation in a non-lichenized fungal sporocarp promotes dispersal by wood-feeding termites.</title>
        <authorList>
            <consortium name="DOE Joint Genome Institute"/>
            <person name="Koch R.A."/>
            <person name="Yoon G."/>
            <person name="Arayal U."/>
            <person name="Lail K."/>
            <person name="Amirebrahimi M."/>
            <person name="Labutti K."/>
            <person name="Lipzen A."/>
            <person name="Riley R."/>
            <person name="Barry K."/>
            <person name="Henrissat B."/>
            <person name="Grigoriev I.V."/>
            <person name="Herr J.R."/>
            <person name="Aime M.C."/>
        </authorList>
    </citation>
    <scope>NUCLEOTIDE SEQUENCE</scope>
    <source>
        <strain evidence="1">MCA 3950</strain>
    </source>
</reference>
<evidence type="ECO:0000313" key="2">
    <source>
        <dbReference type="Proteomes" id="UP000812287"/>
    </source>
</evidence>
<organism evidence="1 2">
    <name type="scientific">Guyanagaster necrorhizus</name>
    <dbReference type="NCBI Taxonomy" id="856835"/>
    <lineage>
        <taxon>Eukaryota</taxon>
        <taxon>Fungi</taxon>
        <taxon>Dikarya</taxon>
        <taxon>Basidiomycota</taxon>
        <taxon>Agaricomycotina</taxon>
        <taxon>Agaricomycetes</taxon>
        <taxon>Agaricomycetidae</taxon>
        <taxon>Agaricales</taxon>
        <taxon>Marasmiineae</taxon>
        <taxon>Physalacriaceae</taxon>
        <taxon>Guyanagaster</taxon>
    </lineage>
</organism>
<dbReference type="Proteomes" id="UP000812287">
    <property type="component" value="Unassembled WGS sequence"/>
</dbReference>
<dbReference type="AlphaFoldDB" id="A0A9P8AT71"/>
<accession>A0A9P8AT71</accession>
<dbReference type="RefSeq" id="XP_043040638.1">
    <property type="nucleotide sequence ID" value="XM_043181698.1"/>
</dbReference>
<sequence>MLRTKKKIGNITSPEFRAVQLTFHEFSIVLSSPHLTHLKLAELIIAEYAYPVANGEDGVDFSSPDCNLPQSQSALNRPIQDLRLDINTTSDVVVMDLIATSRYPINFQQ</sequence>
<gene>
    <name evidence="1" type="ORF">BT62DRAFT_63328</name>
</gene>
<protein>
    <submittedName>
        <fullName evidence="1">Uncharacterized protein</fullName>
    </submittedName>
</protein>
<dbReference type="GeneID" id="66103994"/>
<keyword evidence="2" id="KW-1185">Reference proteome</keyword>
<evidence type="ECO:0000313" key="1">
    <source>
        <dbReference type="EMBL" id="KAG7447138.1"/>
    </source>
</evidence>
<name>A0A9P8AT71_9AGAR</name>